<protein>
    <submittedName>
        <fullName evidence="1">Uncharacterized protein</fullName>
    </submittedName>
</protein>
<proteinExistence type="predicted"/>
<name>A0ABX6IH06_9ACTN</name>
<organism evidence="1 2">
    <name type="scientific">Gordonia pseudamarae</name>
    <dbReference type="NCBI Taxonomy" id="2831662"/>
    <lineage>
        <taxon>Bacteria</taxon>
        <taxon>Bacillati</taxon>
        <taxon>Actinomycetota</taxon>
        <taxon>Actinomycetes</taxon>
        <taxon>Mycobacteriales</taxon>
        <taxon>Gordoniaceae</taxon>
        <taxon>Gordonia</taxon>
    </lineage>
</organism>
<dbReference type="Proteomes" id="UP001059836">
    <property type="component" value="Chromosome"/>
</dbReference>
<evidence type="ECO:0000313" key="1">
    <source>
        <dbReference type="EMBL" id="QHN34540.1"/>
    </source>
</evidence>
<gene>
    <name evidence="1" type="ORF">GII31_06115</name>
</gene>
<reference evidence="1" key="1">
    <citation type="journal article" date="2021" name="Nat. Microbiol.">
        <title>Cocultivation of an ultrasmall environmental parasitic bacterium with lytic ability against bacteria associated with wastewater foams.</title>
        <authorList>
            <person name="Batinovic S."/>
            <person name="Rose J.J.A."/>
            <person name="Ratcliffe J."/>
            <person name="Seviour R.J."/>
            <person name="Petrovski S."/>
        </authorList>
    </citation>
    <scope>NUCLEOTIDE SEQUENCE</scope>
    <source>
        <strain evidence="1">CON9</strain>
    </source>
</reference>
<dbReference type="EMBL" id="CP045809">
    <property type="protein sequence ID" value="QHN34540.1"/>
    <property type="molecule type" value="Genomic_DNA"/>
</dbReference>
<dbReference type="RefSeq" id="WP_213247750.1">
    <property type="nucleotide sequence ID" value="NZ_CP045806.1"/>
</dbReference>
<keyword evidence="2" id="KW-1185">Reference proteome</keyword>
<accession>A0ABX6IH06</accession>
<evidence type="ECO:0000313" key="2">
    <source>
        <dbReference type="Proteomes" id="UP001059836"/>
    </source>
</evidence>
<sequence>MPPINPDNLQTAFAQLLDAATKAGADGSRQLTDLFDQVGTLTDDVRDLPDTAKERLKQITDNPDWWSLLVFLLVRIAELDHDHMRVGARKPPGWVRTLTLTYTPEGPAPAATLGLAIVGDESDPTLKRGLLLDITQALDVSIPQQDSMFGLTLKADGTCGWVFEFGSPPTPPDGDVSVDIGLFYDGLPDLGRSPAAVTTGRARLTLALNSTPAPSEKCYSLTAGLGSPNTAADAGVRAHVDFGSMLGILGTVIDIRTIDEQYSPAYTLPASGEPSFVLNHRGT</sequence>